<keyword evidence="1" id="KW-0805">Transcription regulation</keyword>
<accession>A0ABQ4G198</accession>
<evidence type="ECO:0000256" key="2">
    <source>
        <dbReference type="ARBA" id="ARBA00023125"/>
    </source>
</evidence>
<dbReference type="InterPro" id="IPR050109">
    <property type="entry name" value="HTH-type_TetR-like_transc_reg"/>
</dbReference>
<dbReference type="EMBL" id="BOOC01000016">
    <property type="protein sequence ID" value="GIH40843.1"/>
    <property type="molecule type" value="Genomic_DNA"/>
</dbReference>
<dbReference type="Proteomes" id="UP000603904">
    <property type="component" value="Unassembled WGS sequence"/>
</dbReference>
<dbReference type="RefSeq" id="WP_204058233.1">
    <property type="nucleotide sequence ID" value="NZ_BAAAGP010000014.1"/>
</dbReference>
<name>A0ABQ4G198_9ACTN</name>
<evidence type="ECO:0000259" key="4">
    <source>
        <dbReference type="Pfam" id="PF00440"/>
    </source>
</evidence>
<organism evidence="6 7">
    <name type="scientific">Microbispora corallina</name>
    <dbReference type="NCBI Taxonomy" id="83302"/>
    <lineage>
        <taxon>Bacteria</taxon>
        <taxon>Bacillati</taxon>
        <taxon>Actinomycetota</taxon>
        <taxon>Actinomycetes</taxon>
        <taxon>Streptosporangiales</taxon>
        <taxon>Streptosporangiaceae</taxon>
        <taxon>Microbispora</taxon>
    </lineage>
</organism>
<evidence type="ECO:0000259" key="5">
    <source>
        <dbReference type="Pfam" id="PF02909"/>
    </source>
</evidence>
<feature type="domain" description="Tetracycline repressor TetR C-terminal" evidence="5">
    <location>
        <begin position="85"/>
        <end position="232"/>
    </location>
</feature>
<evidence type="ECO:0000313" key="6">
    <source>
        <dbReference type="EMBL" id="GIH40843.1"/>
    </source>
</evidence>
<keyword evidence="3" id="KW-0804">Transcription</keyword>
<sequence length="238" mass="25921">MRESTPIPLIWTQPPPPRRRALGREEIVTAAMAVADESGLDALTMKAIAARLGDYTSMALYRYVRSKDGLVDLMLDAATAEIPVPDRPGPDWRADLAEIALRSREMIRRHPWFAQLVHSRPPAGPHMMRRLEFMLAVLAGRGATLAEAMTYAAMIDRHVTGTGLQEAEEARLTQRYGLDDAATLYAAIATLHGLAAADGRLPHLTGWLAAPAGPTPDEQFALGLEFLLDGIAGRLPAR</sequence>
<dbReference type="InterPro" id="IPR009057">
    <property type="entry name" value="Homeodomain-like_sf"/>
</dbReference>
<feature type="domain" description="HTH tetR-type" evidence="4">
    <location>
        <begin position="27"/>
        <end position="72"/>
    </location>
</feature>
<dbReference type="InterPro" id="IPR004111">
    <property type="entry name" value="Repressor_TetR_C"/>
</dbReference>
<dbReference type="Gene3D" id="1.10.357.10">
    <property type="entry name" value="Tetracycline Repressor, domain 2"/>
    <property type="match status" value="1"/>
</dbReference>
<comment type="caution">
    <text evidence="6">The sequence shown here is derived from an EMBL/GenBank/DDBJ whole genome shotgun (WGS) entry which is preliminary data.</text>
</comment>
<gene>
    <name evidence="6" type="ORF">Mco01_38430</name>
</gene>
<evidence type="ECO:0000256" key="1">
    <source>
        <dbReference type="ARBA" id="ARBA00023015"/>
    </source>
</evidence>
<dbReference type="Gene3D" id="1.10.10.60">
    <property type="entry name" value="Homeodomain-like"/>
    <property type="match status" value="1"/>
</dbReference>
<keyword evidence="7" id="KW-1185">Reference proteome</keyword>
<evidence type="ECO:0000313" key="7">
    <source>
        <dbReference type="Proteomes" id="UP000603904"/>
    </source>
</evidence>
<keyword evidence="2" id="KW-0238">DNA-binding</keyword>
<reference evidence="6 7" key="1">
    <citation type="submission" date="2021-01" db="EMBL/GenBank/DDBJ databases">
        <title>Whole genome shotgun sequence of Microbispora corallina NBRC 16416.</title>
        <authorList>
            <person name="Komaki H."/>
            <person name="Tamura T."/>
        </authorList>
    </citation>
    <scope>NUCLEOTIDE SEQUENCE [LARGE SCALE GENOMIC DNA]</scope>
    <source>
        <strain evidence="6 7">NBRC 16416</strain>
    </source>
</reference>
<dbReference type="PANTHER" id="PTHR30055">
    <property type="entry name" value="HTH-TYPE TRANSCRIPTIONAL REGULATOR RUTR"/>
    <property type="match status" value="1"/>
</dbReference>
<dbReference type="Pfam" id="PF02909">
    <property type="entry name" value="TetR_C_1"/>
    <property type="match status" value="1"/>
</dbReference>
<protein>
    <submittedName>
        <fullName evidence="6">TetR family transcriptional regulator</fullName>
    </submittedName>
</protein>
<evidence type="ECO:0000256" key="3">
    <source>
        <dbReference type="ARBA" id="ARBA00023163"/>
    </source>
</evidence>
<dbReference type="Pfam" id="PF00440">
    <property type="entry name" value="TetR_N"/>
    <property type="match status" value="1"/>
</dbReference>
<proteinExistence type="predicted"/>
<dbReference type="PANTHER" id="PTHR30055:SF151">
    <property type="entry name" value="TRANSCRIPTIONAL REGULATORY PROTEIN"/>
    <property type="match status" value="1"/>
</dbReference>
<dbReference type="InterPro" id="IPR001647">
    <property type="entry name" value="HTH_TetR"/>
</dbReference>
<dbReference type="InterPro" id="IPR036271">
    <property type="entry name" value="Tet_transcr_reg_TetR-rel_C_sf"/>
</dbReference>
<dbReference type="SUPFAM" id="SSF46689">
    <property type="entry name" value="Homeodomain-like"/>
    <property type="match status" value="1"/>
</dbReference>
<dbReference type="SUPFAM" id="SSF48498">
    <property type="entry name" value="Tetracyclin repressor-like, C-terminal domain"/>
    <property type="match status" value="1"/>
</dbReference>